<dbReference type="STRING" id="490622.A0A395NLF6"/>
<feature type="transmembrane region" description="Helical" evidence="5">
    <location>
        <begin position="115"/>
        <end position="134"/>
    </location>
</feature>
<gene>
    <name evidence="7" type="ORF">TARUN_5311</name>
</gene>
<keyword evidence="2 5" id="KW-0812">Transmembrane</keyword>
<keyword evidence="3 5" id="KW-1133">Transmembrane helix</keyword>
<accession>A0A395NLF6</accession>
<sequence>MSRALITSFRVFQGLMAAAGIALAAYVVNWHLRGPHLSTPPSISFLLFSPVFTISSILYIELTPRFAPNAICPMMSLSIEVLNSIFYFSGFIAVAVCLHDLAFCDGSVCMAGRGAAVLAAAQFSLWMGSAILAAKNIFKGGRQIKLPSRGQGAGDTEL</sequence>
<dbReference type="PANTHER" id="PTHR37451">
    <property type="entry name" value="MARVEL DOMAIN"/>
    <property type="match status" value="1"/>
</dbReference>
<dbReference type="OrthoDB" id="2117453at2759"/>
<reference evidence="7 8" key="1">
    <citation type="journal article" date="2018" name="PLoS Pathog.">
        <title>Evolution of structural diversity of trichothecenes, a family of toxins produced by plant pathogenic and entomopathogenic fungi.</title>
        <authorList>
            <person name="Proctor R.H."/>
            <person name="McCormick S.P."/>
            <person name="Kim H.S."/>
            <person name="Cardoza R.E."/>
            <person name="Stanley A.M."/>
            <person name="Lindo L."/>
            <person name="Kelly A."/>
            <person name="Brown D.W."/>
            <person name="Lee T."/>
            <person name="Vaughan M.M."/>
            <person name="Alexander N.J."/>
            <person name="Busman M."/>
            <person name="Gutierrez S."/>
        </authorList>
    </citation>
    <scope>NUCLEOTIDE SEQUENCE [LARGE SCALE GENOMIC DNA]</scope>
    <source>
        <strain evidence="7 8">IBT 40837</strain>
    </source>
</reference>
<evidence type="ECO:0000256" key="2">
    <source>
        <dbReference type="ARBA" id="ARBA00022692"/>
    </source>
</evidence>
<keyword evidence="4 5" id="KW-0472">Membrane</keyword>
<dbReference type="PANTHER" id="PTHR37451:SF5">
    <property type="entry name" value="MARVEL DOMAIN-CONTAINING PROTEIN"/>
    <property type="match status" value="1"/>
</dbReference>
<protein>
    <recommendedName>
        <fullName evidence="6">MARVEL domain-containing protein</fullName>
    </recommendedName>
</protein>
<dbReference type="AlphaFoldDB" id="A0A395NLF6"/>
<organism evidence="7 8">
    <name type="scientific">Trichoderma arundinaceum</name>
    <dbReference type="NCBI Taxonomy" id="490622"/>
    <lineage>
        <taxon>Eukaryota</taxon>
        <taxon>Fungi</taxon>
        <taxon>Dikarya</taxon>
        <taxon>Ascomycota</taxon>
        <taxon>Pezizomycotina</taxon>
        <taxon>Sordariomycetes</taxon>
        <taxon>Hypocreomycetidae</taxon>
        <taxon>Hypocreales</taxon>
        <taxon>Hypocreaceae</taxon>
        <taxon>Trichoderma</taxon>
    </lineage>
</organism>
<evidence type="ECO:0000313" key="7">
    <source>
        <dbReference type="EMBL" id="RFU76925.1"/>
    </source>
</evidence>
<evidence type="ECO:0000256" key="4">
    <source>
        <dbReference type="ARBA" id="ARBA00023136"/>
    </source>
</evidence>
<dbReference type="Pfam" id="PF01284">
    <property type="entry name" value="MARVEL"/>
    <property type="match status" value="1"/>
</dbReference>
<comment type="subcellular location">
    <subcellularLocation>
        <location evidence="1">Membrane</location>
        <topology evidence="1">Multi-pass membrane protein</topology>
    </subcellularLocation>
</comment>
<evidence type="ECO:0000259" key="6">
    <source>
        <dbReference type="Pfam" id="PF01284"/>
    </source>
</evidence>
<evidence type="ECO:0000256" key="5">
    <source>
        <dbReference type="SAM" id="Phobius"/>
    </source>
</evidence>
<evidence type="ECO:0000313" key="8">
    <source>
        <dbReference type="Proteomes" id="UP000266272"/>
    </source>
</evidence>
<dbReference type="EMBL" id="PXOA01000319">
    <property type="protein sequence ID" value="RFU76925.1"/>
    <property type="molecule type" value="Genomic_DNA"/>
</dbReference>
<feature type="domain" description="MARVEL" evidence="6">
    <location>
        <begin position="7"/>
        <end position="132"/>
    </location>
</feature>
<name>A0A395NLF6_TRIAR</name>
<dbReference type="Proteomes" id="UP000266272">
    <property type="component" value="Unassembled WGS sequence"/>
</dbReference>
<evidence type="ECO:0000256" key="1">
    <source>
        <dbReference type="ARBA" id="ARBA00004141"/>
    </source>
</evidence>
<keyword evidence="8" id="KW-1185">Reference proteome</keyword>
<dbReference type="InterPro" id="IPR008253">
    <property type="entry name" value="Marvel"/>
</dbReference>
<proteinExistence type="predicted"/>
<dbReference type="GO" id="GO:0016020">
    <property type="term" value="C:membrane"/>
    <property type="evidence" value="ECO:0007669"/>
    <property type="project" value="UniProtKB-SubCell"/>
</dbReference>
<feature type="transmembrane region" description="Helical" evidence="5">
    <location>
        <begin position="40"/>
        <end position="60"/>
    </location>
</feature>
<comment type="caution">
    <text evidence="7">The sequence shown here is derived from an EMBL/GenBank/DDBJ whole genome shotgun (WGS) entry which is preliminary data.</text>
</comment>
<evidence type="ECO:0000256" key="3">
    <source>
        <dbReference type="ARBA" id="ARBA00022989"/>
    </source>
</evidence>
<feature type="transmembrane region" description="Helical" evidence="5">
    <location>
        <begin position="81"/>
        <end position="103"/>
    </location>
</feature>